<dbReference type="Pfam" id="PF00440">
    <property type="entry name" value="TetR_N"/>
    <property type="match status" value="1"/>
</dbReference>
<comment type="caution">
    <text evidence="7">The sequence shown here is derived from an EMBL/GenBank/DDBJ whole genome shotgun (WGS) entry which is preliminary data.</text>
</comment>
<evidence type="ECO:0000313" key="7">
    <source>
        <dbReference type="EMBL" id="GAA1107566.1"/>
    </source>
</evidence>
<proteinExistence type="predicted"/>
<gene>
    <name evidence="7" type="ORF">GCM10009668_29490</name>
</gene>
<keyword evidence="4" id="KW-0804">Transcription</keyword>
<dbReference type="SUPFAM" id="SSF48498">
    <property type="entry name" value="Tetracyclin repressor-like, C-terminal domain"/>
    <property type="match status" value="1"/>
</dbReference>
<evidence type="ECO:0000256" key="1">
    <source>
        <dbReference type="ARBA" id="ARBA00022491"/>
    </source>
</evidence>
<dbReference type="Pfam" id="PF17932">
    <property type="entry name" value="TetR_C_24"/>
    <property type="match status" value="1"/>
</dbReference>
<dbReference type="Proteomes" id="UP001501581">
    <property type="component" value="Unassembled WGS sequence"/>
</dbReference>
<keyword evidence="1" id="KW-0678">Repressor</keyword>
<feature type="domain" description="HTH tetR-type" evidence="6">
    <location>
        <begin position="18"/>
        <end position="78"/>
    </location>
</feature>
<dbReference type="PROSITE" id="PS01081">
    <property type="entry name" value="HTH_TETR_1"/>
    <property type="match status" value="1"/>
</dbReference>
<keyword evidence="2" id="KW-0805">Transcription regulation</keyword>
<dbReference type="PRINTS" id="PR00455">
    <property type="entry name" value="HTHTETR"/>
</dbReference>
<dbReference type="EMBL" id="BAAALG010000011">
    <property type="protein sequence ID" value="GAA1107566.1"/>
    <property type="molecule type" value="Genomic_DNA"/>
</dbReference>
<evidence type="ECO:0000256" key="2">
    <source>
        <dbReference type="ARBA" id="ARBA00023015"/>
    </source>
</evidence>
<keyword evidence="3 5" id="KW-0238">DNA-binding</keyword>
<evidence type="ECO:0000313" key="8">
    <source>
        <dbReference type="Proteomes" id="UP001501581"/>
    </source>
</evidence>
<name>A0ABN1U0B2_9ACTN</name>
<dbReference type="SUPFAM" id="SSF46689">
    <property type="entry name" value="Homeodomain-like"/>
    <property type="match status" value="1"/>
</dbReference>
<protein>
    <submittedName>
        <fullName evidence="7">TetR/AcrR family transcriptional regulator</fullName>
    </submittedName>
</protein>
<evidence type="ECO:0000256" key="3">
    <source>
        <dbReference type="ARBA" id="ARBA00023125"/>
    </source>
</evidence>
<dbReference type="InterPro" id="IPR009057">
    <property type="entry name" value="Homeodomain-like_sf"/>
</dbReference>
<dbReference type="Gene3D" id="1.10.357.10">
    <property type="entry name" value="Tetracycline Repressor, domain 2"/>
    <property type="match status" value="1"/>
</dbReference>
<dbReference type="PROSITE" id="PS50977">
    <property type="entry name" value="HTH_TETR_2"/>
    <property type="match status" value="1"/>
</dbReference>
<keyword evidence="8" id="KW-1185">Reference proteome</keyword>
<dbReference type="PANTHER" id="PTHR30055:SF175">
    <property type="entry name" value="HTH-TYPE TRANSCRIPTIONAL REPRESSOR KSTR2"/>
    <property type="match status" value="1"/>
</dbReference>
<dbReference type="InterPro" id="IPR036271">
    <property type="entry name" value="Tet_transcr_reg_TetR-rel_C_sf"/>
</dbReference>
<dbReference type="PANTHER" id="PTHR30055">
    <property type="entry name" value="HTH-TYPE TRANSCRIPTIONAL REGULATOR RUTR"/>
    <property type="match status" value="1"/>
</dbReference>
<reference evidence="7 8" key="1">
    <citation type="journal article" date="2019" name="Int. J. Syst. Evol. Microbiol.">
        <title>The Global Catalogue of Microorganisms (GCM) 10K type strain sequencing project: providing services to taxonomists for standard genome sequencing and annotation.</title>
        <authorList>
            <consortium name="The Broad Institute Genomics Platform"/>
            <consortium name="The Broad Institute Genome Sequencing Center for Infectious Disease"/>
            <person name="Wu L."/>
            <person name="Ma J."/>
        </authorList>
    </citation>
    <scope>NUCLEOTIDE SEQUENCE [LARGE SCALE GENOMIC DNA]</scope>
    <source>
        <strain evidence="7 8">JCM 13008</strain>
    </source>
</reference>
<evidence type="ECO:0000259" key="6">
    <source>
        <dbReference type="PROSITE" id="PS50977"/>
    </source>
</evidence>
<accession>A0ABN1U0B2</accession>
<dbReference type="InterPro" id="IPR023772">
    <property type="entry name" value="DNA-bd_HTH_TetR-type_CS"/>
</dbReference>
<dbReference type="InterPro" id="IPR041490">
    <property type="entry name" value="KstR2_TetR_C"/>
</dbReference>
<evidence type="ECO:0000256" key="4">
    <source>
        <dbReference type="ARBA" id="ARBA00023163"/>
    </source>
</evidence>
<sequence>MVEKKSSRRRWPEGYDPAGTRRQLVDSALRLFEERGFDRTSLQQIVEDAELTKGAFYHHFQSKEDLLWQIQDEYLESQLKDARKIVESDAAPVEQIRALIFLSLEGVAKHRPHVAIFQQERRNLTGERLEDVTRKRDEVDALFNETITRAVDAGDLRDDISPRLITFGILGMCAWAFQWFNPRGTMKIKDVADQFSAMILDGLIVDSRN</sequence>
<dbReference type="InterPro" id="IPR050109">
    <property type="entry name" value="HTH-type_TetR-like_transc_reg"/>
</dbReference>
<evidence type="ECO:0000256" key="5">
    <source>
        <dbReference type="PROSITE-ProRule" id="PRU00335"/>
    </source>
</evidence>
<dbReference type="InterPro" id="IPR001647">
    <property type="entry name" value="HTH_TetR"/>
</dbReference>
<dbReference type="Gene3D" id="1.10.10.60">
    <property type="entry name" value="Homeodomain-like"/>
    <property type="match status" value="1"/>
</dbReference>
<organism evidence="7 8">
    <name type="scientific">Nocardioides dubius</name>
    <dbReference type="NCBI Taxonomy" id="317019"/>
    <lineage>
        <taxon>Bacteria</taxon>
        <taxon>Bacillati</taxon>
        <taxon>Actinomycetota</taxon>
        <taxon>Actinomycetes</taxon>
        <taxon>Propionibacteriales</taxon>
        <taxon>Nocardioidaceae</taxon>
        <taxon>Nocardioides</taxon>
    </lineage>
</organism>
<feature type="DNA-binding region" description="H-T-H motif" evidence="5">
    <location>
        <begin position="41"/>
        <end position="60"/>
    </location>
</feature>